<comment type="similarity">
    <text evidence="2">Belongs to the short-chain dehydrogenases/reductases (SDR) family.</text>
</comment>
<dbReference type="InterPro" id="IPR020904">
    <property type="entry name" value="Sc_DH/Rdtase_CS"/>
</dbReference>
<evidence type="ECO:0000313" key="4">
    <source>
        <dbReference type="Proteomes" id="UP001212152"/>
    </source>
</evidence>
<dbReference type="PRINTS" id="PR00080">
    <property type="entry name" value="SDRFAMILY"/>
</dbReference>
<organism evidence="3 4">
    <name type="scientific">Geranomyces variabilis</name>
    <dbReference type="NCBI Taxonomy" id="109894"/>
    <lineage>
        <taxon>Eukaryota</taxon>
        <taxon>Fungi</taxon>
        <taxon>Fungi incertae sedis</taxon>
        <taxon>Chytridiomycota</taxon>
        <taxon>Chytridiomycota incertae sedis</taxon>
        <taxon>Chytridiomycetes</taxon>
        <taxon>Spizellomycetales</taxon>
        <taxon>Powellomycetaceae</taxon>
        <taxon>Geranomyces</taxon>
    </lineage>
</organism>
<keyword evidence="4" id="KW-1185">Reference proteome</keyword>
<dbReference type="SUPFAM" id="SSF51735">
    <property type="entry name" value="NAD(P)-binding Rossmann-fold domains"/>
    <property type="match status" value="1"/>
</dbReference>
<dbReference type="PROSITE" id="PS00061">
    <property type="entry name" value="ADH_SHORT"/>
    <property type="match status" value="1"/>
</dbReference>
<keyword evidence="1" id="KW-0521">NADP</keyword>
<dbReference type="PANTHER" id="PTHR43313">
    <property type="entry name" value="SHORT-CHAIN DEHYDROGENASE/REDUCTASE FAMILY 9C"/>
    <property type="match status" value="1"/>
</dbReference>
<evidence type="ECO:0000256" key="1">
    <source>
        <dbReference type="ARBA" id="ARBA00022857"/>
    </source>
</evidence>
<protein>
    <submittedName>
        <fullName evidence="3">Retinol dehydrogenase 5</fullName>
    </submittedName>
</protein>
<reference evidence="3" key="1">
    <citation type="submission" date="2020-05" db="EMBL/GenBank/DDBJ databases">
        <title>Phylogenomic resolution of chytrid fungi.</title>
        <authorList>
            <person name="Stajich J.E."/>
            <person name="Amses K."/>
            <person name="Simmons R."/>
            <person name="Seto K."/>
            <person name="Myers J."/>
            <person name="Bonds A."/>
            <person name="Quandt C.A."/>
            <person name="Barry K."/>
            <person name="Liu P."/>
            <person name="Grigoriev I."/>
            <person name="Longcore J.E."/>
            <person name="James T.Y."/>
        </authorList>
    </citation>
    <scope>NUCLEOTIDE SEQUENCE</scope>
    <source>
        <strain evidence="3">JEL0379</strain>
    </source>
</reference>
<dbReference type="InterPro" id="IPR036291">
    <property type="entry name" value="NAD(P)-bd_dom_sf"/>
</dbReference>
<evidence type="ECO:0000256" key="2">
    <source>
        <dbReference type="RuleBase" id="RU000363"/>
    </source>
</evidence>
<dbReference type="PRINTS" id="PR00081">
    <property type="entry name" value="GDHRDH"/>
</dbReference>
<dbReference type="Pfam" id="PF00106">
    <property type="entry name" value="adh_short"/>
    <property type="match status" value="1"/>
</dbReference>
<dbReference type="Gene3D" id="3.40.50.720">
    <property type="entry name" value="NAD(P)-binding Rossmann-like Domain"/>
    <property type="match status" value="1"/>
</dbReference>
<dbReference type="Proteomes" id="UP001212152">
    <property type="component" value="Unassembled WGS sequence"/>
</dbReference>
<accession>A0AAD5TMX9</accession>
<evidence type="ECO:0000313" key="3">
    <source>
        <dbReference type="EMBL" id="KAJ3179345.1"/>
    </source>
</evidence>
<dbReference type="PANTHER" id="PTHR43313:SF1">
    <property type="entry name" value="3BETA-HYDROXYSTEROID DEHYDROGENASE DHS-16"/>
    <property type="match status" value="1"/>
</dbReference>
<proteinExistence type="inferred from homology"/>
<dbReference type="PROSITE" id="PS51257">
    <property type="entry name" value="PROKAR_LIPOPROTEIN"/>
    <property type="match status" value="1"/>
</dbReference>
<dbReference type="GO" id="GO:0016491">
    <property type="term" value="F:oxidoreductase activity"/>
    <property type="evidence" value="ECO:0007669"/>
    <property type="project" value="TreeGrafter"/>
</dbReference>
<name>A0AAD5TMX9_9FUNG</name>
<dbReference type="InterPro" id="IPR002347">
    <property type="entry name" value="SDR_fam"/>
</dbReference>
<dbReference type="AlphaFoldDB" id="A0AAD5TMX9"/>
<gene>
    <name evidence="3" type="primary">RDH5_1</name>
    <name evidence="3" type="ORF">HDU87_002954</name>
</gene>
<comment type="caution">
    <text evidence="3">The sequence shown here is derived from an EMBL/GenBank/DDBJ whole genome shotgun (WGS) entry which is preliminary data.</text>
</comment>
<sequence length="292" mass="32084">MGLSASKVPLAGHVVVITGCDTGFGNETARKLAAIHKLDVADWDAVQAFAERVDSECPEGLYCLLNNAGIYQGSFFTWTSVDEFRKVLDVNLMGALHMMKALVPAMRRFVRQNPTGHAPRIVNITSVAGRATLPSLSPYCTSKYALEALSDSVRMELRAFGIRVALIEPWFASTPMVVGNIESRGKAIMARYQALPHREDYGSDFVDKMVARLTKPPALMMNPITVINALLETIEAQEPRHRRIVGRAGILLVLLYSVFPSWLSDRIMVRGFIAGVPKGAVKNGKQGLLSWL</sequence>
<dbReference type="EMBL" id="JADGJQ010000021">
    <property type="protein sequence ID" value="KAJ3179345.1"/>
    <property type="molecule type" value="Genomic_DNA"/>
</dbReference>
<dbReference type="GO" id="GO:0008202">
    <property type="term" value="P:steroid metabolic process"/>
    <property type="evidence" value="ECO:0007669"/>
    <property type="project" value="TreeGrafter"/>
</dbReference>